<organism evidence="1 2">
    <name type="scientific">Candidatus Roizmanbacteria bacterium RIFCSPHIGHO2_02_FULL_38_11</name>
    <dbReference type="NCBI Taxonomy" id="1802039"/>
    <lineage>
        <taxon>Bacteria</taxon>
        <taxon>Candidatus Roizmaniibacteriota</taxon>
    </lineage>
</organism>
<evidence type="ECO:0000313" key="2">
    <source>
        <dbReference type="Proteomes" id="UP000177913"/>
    </source>
</evidence>
<accession>A0A1F7GX19</accession>
<proteinExistence type="predicted"/>
<dbReference type="Proteomes" id="UP000177913">
    <property type="component" value="Unassembled WGS sequence"/>
</dbReference>
<name>A0A1F7GX19_9BACT</name>
<gene>
    <name evidence="1" type="ORF">A3C25_05615</name>
</gene>
<protein>
    <submittedName>
        <fullName evidence="1">Uncharacterized protein</fullName>
    </submittedName>
</protein>
<dbReference type="AlphaFoldDB" id="A0A1F7GX19"/>
<sequence length="444" mass="49503">MSESVDKTSLGDWRGQFTQELLGIIPAFSFPKNEHQVASETQRAVDEIVSRVLMPEVLQLPSTRRLFGLAQHSPVVDEVLGLNLTRGAHAEGTMRLAAHLLAHLWVAAPEYFYELIKPYTLDPKSAILHAVEYMRIHDLPTLAFQGALHGKLELDGEPYDEDLALIMALEERPTYKPVSDVINDPQTQDYYSRRGIDKTKILQIARDAIGGSNVLGLILKGGKGFAPNVDWMAYTASDLSALNQTFGIDANAPFTERISLVLTKLAELSETLSTNSPLPQLAKATIALQPIEQLVPLDIVRLGKVNGKIEPIYDARAIFELYLTHIILRLCYTGSPWMRGTYSQMLNHFVNQFGKNDPELIRLLLTKSEAEFLNSGLRGELQVKGWNYSPSPNEGKPINFVFKHIEDAKLDLGGNVVTFKDAFANLMDWAGQIKKQPPLYLIQA</sequence>
<comment type="caution">
    <text evidence="1">The sequence shown here is derived from an EMBL/GenBank/DDBJ whole genome shotgun (WGS) entry which is preliminary data.</text>
</comment>
<evidence type="ECO:0000313" key="1">
    <source>
        <dbReference type="EMBL" id="OGK23539.1"/>
    </source>
</evidence>
<reference evidence="1 2" key="1">
    <citation type="journal article" date="2016" name="Nat. Commun.">
        <title>Thousands of microbial genomes shed light on interconnected biogeochemical processes in an aquifer system.</title>
        <authorList>
            <person name="Anantharaman K."/>
            <person name="Brown C.T."/>
            <person name="Hug L.A."/>
            <person name="Sharon I."/>
            <person name="Castelle C.J."/>
            <person name="Probst A.J."/>
            <person name="Thomas B.C."/>
            <person name="Singh A."/>
            <person name="Wilkins M.J."/>
            <person name="Karaoz U."/>
            <person name="Brodie E.L."/>
            <person name="Williams K.H."/>
            <person name="Hubbard S.S."/>
            <person name="Banfield J.F."/>
        </authorList>
    </citation>
    <scope>NUCLEOTIDE SEQUENCE [LARGE SCALE GENOMIC DNA]</scope>
</reference>
<dbReference type="EMBL" id="MFZO01000046">
    <property type="protein sequence ID" value="OGK23539.1"/>
    <property type="molecule type" value="Genomic_DNA"/>
</dbReference>